<comment type="caution">
    <text evidence="2">The sequence shown here is derived from an EMBL/GenBank/DDBJ whole genome shotgun (WGS) entry which is preliminary data.</text>
</comment>
<dbReference type="RefSeq" id="WP_380902345.1">
    <property type="nucleotide sequence ID" value="NZ_JBHUEG010000007.1"/>
</dbReference>
<proteinExistence type="predicted"/>
<dbReference type="Pfam" id="PF01872">
    <property type="entry name" value="RibD_C"/>
    <property type="match status" value="1"/>
</dbReference>
<dbReference type="InterPro" id="IPR002734">
    <property type="entry name" value="RibDG_C"/>
</dbReference>
<accession>A0ABW5KEW2</accession>
<evidence type="ECO:0000259" key="1">
    <source>
        <dbReference type="Pfam" id="PF01872"/>
    </source>
</evidence>
<reference evidence="3" key="1">
    <citation type="journal article" date="2019" name="Int. J. Syst. Evol. Microbiol.">
        <title>The Global Catalogue of Microorganisms (GCM) 10K type strain sequencing project: providing services to taxonomists for standard genome sequencing and annotation.</title>
        <authorList>
            <consortium name="The Broad Institute Genomics Platform"/>
            <consortium name="The Broad Institute Genome Sequencing Center for Infectious Disease"/>
            <person name="Wu L."/>
            <person name="Ma J."/>
        </authorList>
    </citation>
    <scope>NUCLEOTIDE SEQUENCE [LARGE SCALE GENOMIC DNA]</scope>
    <source>
        <strain evidence="3">KCTC 42662</strain>
    </source>
</reference>
<dbReference type="InterPro" id="IPR024072">
    <property type="entry name" value="DHFR-like_dom_sf"/>
</dbReference>
<sequence>MRKLIIQEFVSVDGFVADRNKTTAFFDSNPLIDADVNQELLKFIHTLDTIVLGRNTYEMFVDFWPNTSNEEQIVADDLNRLPKFVFSKSLQEVHWGTWDNAILVSSDAIDYVKELKADHGKDIVVWGSISLTQSLLRAGLVDQIRLFICPIAIGQGYHLFPDEFDLFSLHLEQSISYKNGVVQLVYTI</sequence>
<feature type="domain" description="Bacterial bifunctional deaminase-reductase C-terminal" evidence="1">
    <location>
        <begin position="2"/>
        <end position="182"/>
    </location>
</feature>
<gene>
    <name evidence="2" type="ORF">ACFSR5_07660</name>
</gene>
<name>A0ABW5KEW2_9SPHI</name>
<dbReference type="PANTHER" id="PTHR38011:SF11">
    <property type="entry name" value="2,5-DIAMINO-6-RIBOSYLAMINO-4(3H)-PYRIMIDINONE 5'-PHOSPHATE REDUCTASE"/>
    <property type="match status" value="1"/>
</dbReference>
<protein>
    <submittedName>
        <fullName evidence="2">Dihydrofolate reductase family protein</fullName>
    </submittedName>
</protein>
<organism evidence="2 3">
    <name type="scientific">Sphingobacterium suaedae</name>
    <dbReference type="NCBI Taxonomy" id="1686402"/>
    <lineage>
        <taxon>Bacteria</taxon>
        <taxon>Pseudomonadati</taxon>
        <taxon>Bacteroidota</taxon>
        <taxon>Sphingobacteriia</taxon>
        <taxon>Sphingobacteriales</taxon>
        <taxon>Sphingobacteriaceae</taxon>
        <taxon>Sphingobacterium</taxon>
    </lineage>
</organism>
<dbReference type="InterPro" id="IPR050765">
    <property type="entry name" value="Riboflavin_Biosynth_HTPR"/>
</dbReference>
<dbReference type="Proteomes" id="UP001597545">
    <property type="component" value="Unassembled WGS sequence"/>
</dbReference>
<dbReference type="EMBL" id="JBHULR010000003">
    <property type="protein sequence ID" value="MFD2547517.1"/>
    <property type="molecule type" value="Genomic_DNA"/>
</dbReference>
<evidence type="ECO:0000313" key="2">
    <source>
        <dbReference type="EMBL" id="MFD2547517.1"/>
    </source>
</evidence>
<keyword evidence="3" id="KW-1185">Reference proteome</keyword>
<dbReference type="PANTHER" id="PTHR38011">
    <property type="entry name" value="DIHYDROFOLATE REDUCTASE FAMILY PROTEIN (AFU_ORTHOLOGUE AFUA_8G06820)"/>
    <property type="match status" value="1"/>
</dbReference>
<evidence type="ECO:0000313" key="3">
    <source>
        <dbReference type="Proteomes" id="UP001597545"/>
    </source>
</evidence>
<dbReference type="Gene3D" id="3.40.430.10">
    <property type="entry name" value="Dihydrofolate Reductase, subunit A"/>
    <property type="match status" value="1"/>
</dbReference>
<dbReference type="SUPFAM" id="SSF53597">
    <property type="entry name" value="Dihydrofolate reductase-like"/>
    <property type="match status" value="1"/>
</dbReference>